<evidence type="ECO:0000259" key="6">
    <source>
        <dbReference type="Pfam" id="PF13193"/>
    </source>
</evidence>
<dbReference type="Gene3D" id="3.30.300.30">
    <property type="match status" value="1"/>
</dbReference>
<gene>
    <name evidence="7" type="ORF">JOF56_008442</name>
</gene>
<dbReference type="Proteomes" id="UP001519332">
    <property type="component" value="Unassembled WGS sequence"/>
</dbReference>
<dbReference type="InterPro" id="IPR002539">
    <property type="entry name" value="MaoC-like_dom"/>
</dbReference>
<dbReference type="InterPro" id="IPR000873">
    <property type="entry name" value="AMP-dep_synth/lig_dom"/>
</dbReference>
<evidence type="ECO:0000256" key="2">
    <source>
        <dbReference type="ARBA" id="ARBA00006432"/>
    </source>
</evidence>
<feature type="domain" description="AMP-binding enzyme C-terminal" evidence="6">
    <location>
        <begin position="397"/>
        <end position="462"/>
    </location>
</feature>
<dbReference type="Pfam" id="PF00501">
    <property type="entry name" value="AMP-binding"/>
    <property type="match status" value="1"/>
</dbReference>
<dbReference type="Gene3D" id="3.10.129.10">
    <property type="entry name" value="Hotdog Thioesterase"/>
    <property type="match status" value="1"/>
</dbReference>
<comment type="similarity">
    <text evidence="2">Belongs to the ATP-dependent AMP-binding enzyme family.</text>
</comment>
<evidence type="ECO:0000313" key="8">
    <source>
        <dbReference type="Proteomes" id="UP001519332"/>
    </source>
</evidence>
<dbReference type="PANTHER" id="PTHR43201">
    <property type="entry name" value="ACYL-COA SYNTHETASE"/>
    <property type="match status" value="1"/>
</dbReference>
<dbReference type="Gene3D" id="3.40.50.12780">
    <property type="entry name" value="N-terminal domain of ligase-like"/>
    <property type="match status" value="1"/>
</dbReference>
<evidence type="ECO:0000256" key="3">
    <source>
        <dbReference type="ARBA" id="ARBA00022598"/>
    </source>
</evidence>
<name>A0ABS4TUF9_9PSEU</name>
<proteinExistence type="inferred from homology"/>
<dbReference type="InterPro" id="IPR025110">
    <property type="entry name" value="AMP-bd_C"/>
</dbReference>
<dbReference type="RefSeq" id="WP_209645128.1">
    <property type="nucleotide sequence ID" value="NZ_JAGINW010000001.1"/>
</dbReference>
<dbReference type="InterPro" id="IPR042099">
    <property type="entry name" value="ANL_N_sf"/>
</dbReference>
<keyword evidence="3 7" id="KW-0436">Ligase</keyword>
<protein>
    <submittedName>
        <fullName evidence="7">Bile acid-coenzyme A ligase</fullName>
    </submittedName>
</protein>
<dbReference type="PANTHER" id="PTHR43201:SF5">
    <property type="entry name" value="MEDIUM-CHAIN ACYL-COA LIGASE ACSF2, MITOCHONDRIAL"/>
    <property type="match status" value="1"/>
</dbReference>
<dbReference type="GO" id="GO:0016874">
    <property type="term" value="F:ligase activity"/>
    <property type="evidence" value="ECO:0007669"/>
    <property type="project" value="UniProtKB-KW"/>
</dbReference>
<evidence type="ECO:0000256" key="1">
    <source>
        <dbReference type="ARBA" id="ARBA00005254"/>
    </source>
</evidence>
<organism evidence="7 8">
    <name type="scientific">Kibdelosporangium banguiense</name>
    <dbReference type="NCBI Taxonomy" id="1365924"/>
    <lineage>
        <taxon>Bacteria</taxon>
        <taxon>Bacillati</taxon>
        <taxon>Actinomycetota</taxon>
        <taxon>Actinomycetes</taxon>
        <taxon>Pseudonocardiales</taxon>
        <taxon>Pseudonocardiaceae</taxon>
        <taxon>Kibdelosporangium</taxon>
    </lineage>
</organism>
<dbReference type="SUPFAM" id="SSF54637">
    <property type="entry name" value="Thioesterase/thiol ester dehydrase-isomerase"/>
    <property type="match status" value="1"/>
</dbReference>
<evidence type="ECO:0000313" key="7">
    <source>
        <dbReference type="EMBL" id="MBP2328057.1"/>
    </source>
</evidence>
<dbReference type="InterPro" id="IPR029069">
    <property type="entry name" value="HotDog_dom_sf"/>
</dbReference>
<comment type="caution">
    <text evidence="7">The sequence shown here is derived from an EMBL/GenBank/DDBJ whole genome shotgun (WGS) entry which is preliminary data.</text>
</comment>
<evidence type="ECO:0000259" key="4">
    <source>
        <dbReference type="Pfam" id="PF00501"/>
    </source>
</evidence>
<sequence>MSTITTILRELAEKDPELPAVTCAGDSVTRGELHERGRRLAHTYREHGVTTADTVAIALPNGIEFFVATLACWMLGAVPLPLSHRFPAAERRAVVDLADARIVVGAAKGEHPGRTCLPLGFVPPPTTARFDEDLVSPSWQITTSGGSTGQPKLIVSSFSSQGAAQLLTGMATPMGMPTGGVVLAPTPMYHGAGFQFAWSGLLIGAHVVVLPKFNATAALETITQFRVQWMFLVPTMMSRMLHARDAALERFDLSSLTMVWHGAGPCPPWVKDAWIELVGPDRLMELYGAGEAPVGAAISGTEWLAHRGSVGKPVGGDVRILDPEGTELPSGEVGEIYLRPVAGAPEKAKVLGAEIRRRQDWMSVGDLGRLDDDGYLYISDRRVDMIVSGGANVYPAEVEAALIEHPRVASAIVVGLPDDDLGQRVHALVETDGDVTADEVLQFLGERLVRYKIPRTIRFVDEPLRDDADKARRTAIRDREITLLGLENLQEGAPGPVWRVEEPVNRTHFARYAGSSGSFHPIHHDDAYAQAAGYPAVFGPGMFTAGVLSHYLTDWLGRPNIRRFGVRFRRQVFPGDTLTCSGAVTRRHGQLVEVTLQVTNQHDQVLVSGTATADLPTTKGKTR</sequence>
<dbReference type="Pfam" id="PF01575">
    <property type="entry name" value="MaoC_dehydratas"/>
    <property type="match status" value="1"/>
</dbReference>
<dbReference type="Pfam" id="PF13193">
    <property type="entry name" value="AMP-binding_C"/>
    <property type="match status" value="1"/>
</dbReference>
<accession>A0ABS4TUF9</accession>
<dbReference type="EMBL" id="JAGINW010000001">
    <property type="protein sequence ID" value="MBP2328057.1"/>
    <property type="molecule type" value="Genomic_DNA"/>
</dbReference>
<evidence type="ECO:0000259" key="5">
    <source>
        <dbReference type="Pfam" id="PF01575"/>
    </source>
</evidence>
<dbReference type="InterPro" id="IPR045851">
    <property type="entry name" value="AMP-bd_C_sf"/>
</dbReference>
<comment type="similarity">
    <text evidence="1">Belongs to the enoyl-CoA hydratase/isomerase family.</text>
</comment>
<feature type="domain" description="AMP-dependent synthetase/ligase" evidence="4">
    <location>
        <begin position="9"/>
        <end position="339"/>
    </location>
</feature>
<keyword evidence="8" id="KW-1185">Reference proteome</keyword>
<reference evidence="7 8" key="1">
    <citation type="submission" date="2021-03" db="EMBL/GenBank/DDBJ databases">
        <title>Sequencing the genomes of 1000 actinobacteria strains.</title>
        <authorList>
            <person name="Klenk H.-P."/>
        </authorList>
    </citation>
    <scope>NUCLEOTIDE SEQUENCE [LARGE SCALE GENOMIC DNA]</scope>
    <source>
        <strain evidence="7 8">DSM 46670</strain>
    </source>
</reference>
<dbReference type="SUPFAM" id="SSF56801">
    <property type="entry name" value="Acetyl-CoA synthetase-like"/>
    <property type="match status" value="1"/>
</dbReference>
<feature type="domain" description="MaoC-like" evidence="5">
    <location>
        <begin position="499"/>
        <end position="599"/>
    </location>
</feature>